<evidence type="ECO:0000256" key="1">
    <source>
        <dbReference type="SAM" id="MobiDB-lite"/>
    </source>
</evidence>
<dbReference type="AlphaFoldDB" id="A0A4Y9ZM10"/>
<evidence type="ECO:0000313" key="2">
    <source>
        <dbReference type="EMBL" id="TFY75896.1"/>
    </source>
</evidence>
<gene>
    <name evidence="2" type="ORF">EWM64_g8116</name>
</gene>
<sequence length="221" mass="24011">MDPTDINAYMSMLGEEMESNMVVDPPDQVIDRQEDRQMPQGAPGMPQDTDSVAEISDIFFSALASPGNVGVDEGHISQNPAIDSVDQMADVFFGVIRSPEQDIHTDSGALAHVEVPVIENELAEMSEQFFGMLASSREKMDGSDTEKKHRDQATSKERLVSQQHMEARGMDAIKANHPPQDVVERQDTDVGGGDQGISGHTTDDVGAPDSLTDKVARKNLC</sequence>
<reference evidence="2 3" key="1">
    <citation type="submission" date="2019-02" db="EMBL/GenBank/DDBJ databases">
        <title>Genome sequencing of the rare red list fungi Hericium alpestre (H. flagellum).</title>
        <authorList>
            <person name="Buettner E."/>
            <person name="Kellner H."/>
        </authorList>
    </citation>
    <scope>NUCLEOTIDE SEQUENCE [LARGE SCALE GENOMIC DNA]</scope>
    <source>
        <strain evidence="2 3">DSM 108284</strain>
    </source>
</reference>
<proteinExistence type="predicted"/>
<comment type="caution">
    <text evidence="2">The sequence shown here is derived from an EMBL/GenBank/DDBJ whole genome shotgun (WGS) entry which is preliminary data.</text>
</comment>
<feature type="compositionally biased region" description="Basic and acidic residues" evidence="1">
    <location>
        <begin position="211"/>
        <end position="221"/>
    </location>
</feature>
<keyword evidence="3" id="KW-1185">Reference proteome</keyword>
<protein>
    <submittedName>
        <fullName evidence="2">Uncharacterized protein</fullName>
    </submittedName>
</protein>
<name>A0A4Y9ZM10_9AGAM</name>
<organism evidence="2 3">
    <name type="scientific">Hericium alpestre</name>
    <dbReference type="NCBI Taxonomy" id="135208"/>
    <lineage>
        <taxon>Eukaryota</taxon>
        <taxon>Fungi</taxon>
        <taxon>Dikarya</taxon>
        <taxon>Basidiomycota</taxon>
        <taxon>Agaricomycotina</taxon>
        <taxon>Agaricomycetes</taxon>
        <taxon>Russulales</taxon>
        <taxon>Hericiaceae</taxon>
        <taxon>Hericium</taxon>
    </lineage>
</organism>
<dbReference type="Proteomes" id="UP000298061">
    <property type="component" value="Unassembled WGS sequence"/>
</dbReference>
<evidence type="ECO:0000313" key="3">
    <source>
        <dbReference type="Proteomes" id="UP000298061"/>
    </source>
</evidence>
<feature type="region of interest" description="Disordered" evidence="1">
    <location>
        <begin position="136"/>
        <end position="160"/>
    </location>
</feature>
<accession>A0A4Y9ZM10</accession>
<dbReference type="EMBL" id="SFCI01001392">
    <property type="protein sequence ID" value="TFY75896.1"/>
    <property type="molecule type" value="Genomic_DNA"/>
</dbReference>
<feature type="region of interest" description="Disordered" evidence="1">
    <location>
        <begin position="172"/>
        <end position="221"/>
    </location>
</feature>